<dbReference type="GO" id="GO:0032040">
    <property type="term" value="C:small-subunit processome"/>
    <property type="evidence" value="ECO:0007669"/>
    <property type="project" value="InterPro"/>
</dbReference>
<proteinExistence type="predicted"/>
<sequence length="83" mass="9226">VLSELQRLSTVPDKEQDARKTLEFVRNLKTIPISGKYADDAITEHVKKHGGMVATIDKELKNKIKNLGGSVMSFSNDKIVLES</sequence>
<dbReference type="Gene3D" id="3.40.50.1010">
    <property type="entry name" value="5'-nuclease"/>
    <property type="match status" value="1"/>
</dbReference>
<protein>
    <recommendedName>
        <fullName evidence="2">VapC9 PIN-like domain-containing protein</fullName>
    </recommendedName>
</protein>
<dbReference type="AlphaFoldDB" id="A0A382CAA4"/>
<dbReference type="SUPFAM" id="SSF88723">
    <property type="entry name" value="PIN domain-like"/>
    <property type="match status" value="1"/>
</dbReference>
<dbReference type="Pfam" id="PF04900">
    <property type="entry name" value="Fcf1"/>
    <property type="match status" value="1"/>
</dbReference>
<evidence type="ECO:0000313" key="1">
    <source>
        <dbReference type="EMBL" id="SVB23058.1"/>
    </source>
</evidence>
<reference evidence="1" key="1">
    <citation type="submission" date="2018-05" db="EMBL/GenBank/DDBJ databases">
        <authorList>
            <person name="Lanie J.A."/>
            <person name="Ng W.-L."/>
            <person name="Kazmierczak K.M."/>
            <person name="Andrzejewski T.M."/>
            <person name="Davidsen T.M."/>
            <person name="Wayne K.J."/>
            <person name="Tettelin H."/>
            <person name="Glass J.I."/>
            <person name="Rusch D."/>
            <person name="Podicherti R."/>
            <person name="Tsui H.-C.T."/>
            <person name="Winkler M.E."/>
        </authorList>
    </citation>
    <scope>NUCLEOTIDE SEQUENCE</scope>
</reference>
<accession>A0A382CAA4</accession>
<feature type="non-terminal residue" evidence="1">
    <location>
        <position position="1"/>
    </location>
</feature>
<dbReference type="InterPro" id="IPR006984">
    <property type="entry name" value="Fcf1/UTP23"/>
</dbReference>
<dbReference type="EMBL" id="UINC01033568">
    <property type="protein sequence ID" value="SVB23058.1"/>
    <property type="molecule type" value="Genomic_DNA"/>
</dbReference>
<gene>
    <name evidence="1" type="ORF">METZ01_LOCUS175912</name>
</gene>
<organism evidence="1">
    <name type="scientific">marine metagenome</name>
    <dbReference type="NCBI Taxonomy" id="408172"/>
    <lineage>
        <taxon>unclassified sequences</taxon>
        <taxon>metagenomes</taxon>
        <taxon>ecological metagenomes</taxon>
    </lineage>
</organism>
<evidence type="ECO:0008006" key="2">
    <source>
        <dbReference type="Google" id="ProtNLM"/>
    </source>
</evidence>
<dbReference type="InterPro" id="IPR029060">
    <property type="entry name" value="PIN-like_dom_sf"/>
</dbReference>
<name>A0A382CAA4_9ZZZZ</name>